<keyword evidence="11" id="KW-1185">Reference proteome</keyword>
<dbReference type="OrthoDB" id="5179760at2"/>
<evidence type="ECO:0000259" key="9">
    <source>
        <dbReference type="Pfam" id="PF02771"/>
    </source>
</evidence>
<keyword evidence="3 6" id="KW-0285">Flavoprotein</keyword>
<dbReference type="Pfam" id="PF02770">
    <property type="entry name" value="Acyl-CoA_dh_M"/>
    <property type="match status" value="1"/>
</dbReference>
<evidence type="ECO:0000256" key="4">
    <source>
        <dbReference type="ARBA" id="ARBA00022827"/>
    </source>
</evidence>
<dbReference type="SUPFAM" id="SSF47203">
    <property type="entry name" value="Acyl-CoA dehydrogenase C-terminal domain-like"/>
    <property type="match status" value="1"/>
</dbReference>
<protein>
    <submittedName>
        <fullName evidence="10">Acyl-CoA dehydrogenase</fullName>
    </submittedName>
</protein>
<dbReference type="KEGG" id="bsol:FSW04_04595"/>
<dbReference type="InterPro" id="IPR009100">
    <property type="entry name" value="AcylCoA_DH/oxidase_NM_dom_sf"/>
</dbReference>
<keyword evidence="5 6" id="KW-0560">Oxidoreductase</keyword>
<dbReference type="GO" id="GO:0005886">
    <property type="term" value="C:plasma membrane"/>
    <property type="evidence" value="ECO:0007669"/>
    <property type="project" value="TreeGrafter"/>
</dbReference>
<dbReference type="PANTHER" id="PTHR43292:SF4">
    <property type="entry name" value="ACYL-COA DEHYDROGENASE FADE34"/>
    <property type="match status" value="1"/>
</dbReference>
<evidence type="ECO:0000256" key="6">
    <source>
        <dbReference type="RuleBase" id="RU362125"/>
    </source>
</evidence>
<dbReference type="SUPFAM" id="SSF56645">
    <property type="entry name" value="Acyl-CoA dehydrogenase NM domain-like"/>
    <property type="match status" value="1"/>
</dbReference>
<dbReference type="Pfam" id="PF02771">
    <property type="entry name" value="Acyl-CoA_dh_N"/>
    <property type="match status" value="1"/>
</dbReference>
<comment type="similarity">
    <text evidence="2 6">Belongs to the acyl-CoA dehydrogenase family.</text>
</comment>
<dbReference type="GO" id="GO:0016627">
    <property type="term" value="F:oxidoreductase activity, acting on the CH-CH group of donors"/>
    <property type="evidence" value="ECO:0007669"/>
    <property type="project" value="InterPro"/>
</dbReference>
<dbReference type="InterPro" id="IPR037069">
    <property type="entry name" value="AcylCoA_DH/ox_N_sf"/>
</dbReference>
<keyword evidence="4 6" id="KW-0274">FAD</keyword>
<evidence type="ECO:0000313" key="10">
    <source>
        <dbReference type="EMBL" id="QEC46939.1"/>
    </source>
</evidence>
<feature type="domain" description="Acyl-CoA oxidase/dehydrogenase middle" evidence="8">
    <location>
        <begin position="129"/>
        <end position="224"/>
    </location>
</feature>
<dbReference type="AlphaFoldDB" id="A0A5B8U1M8"/>
<gene>
    <name evidence="10" type="ORF">FSW04_04595</name>
</gene>
<evidence type="ECO:0000256" key="5">
    <source>
        <dbReference type="ARBA" id="ARBA00023002"/>
    </source>
</evidence>
<feature type="domain" description="Acyl-CoA dehydrogenase/oxidase C-terminal" evidence="7">
    <location>
        <begin position="237"/>
        <end position="380"/>
    </location>
</feature>
<dbReference type="InterPro" id="IPR009075">
    <property type="entry name" value="AcylCo_DH/oxidase_C"/>
</dbReference>
<evidence type="ECO:0000259" key="8">
    <source>
        <dbReference type="Pfam" id="PF02770"/>
    </source>
</evidence>
<evidence type="ECO:0000256" key="1">
    <source>
        <dbReference type="ARBA" id="ARBA00001974"/>
    </source>
</evidence>
<comment type="cofactor">
    <cofactor evidence="1 6">
        <name>FAD</name>
        <dbReference type="ChEBI" id="CHEBI:57692"/>
    </cofactor>
</comment>
<dbReference type="FunFam" id="2.40.110.10:FF:000011">
    <property type="entry name" value="Acyl-CoA dehydrogenase FadE34"/>
    <property type="match status" value="1"/>
</dbReference>
<evidence type="ECO:0000259" key="7">
    <source>
        <dbReference type="Pfam" id="PF00441"/>
    </source>
</evidence>
<dbReference type="Gene3D" id="1.20.140.10">
    <property type="entry name" value="Butyryl-CoA Dehydrogenase, subunit A, domain 3"/>
    <property type="match status" value="1"/>
</dbReference>
<evidence type="ECO:0000313" key="11">
    <source>
        <dbReference type="Proteomes" id="UP000321805"/>
    </source>
</evidence>
<dbReference type="InterPro" id="IPR006091">
    <property type="entry name" value="Acyl-CoA_Oxase/DH_mid-dom"/>
</dbReference>
<dbReference type="Pfam" id="PF00441">
    <property type="entry name" value="Acyl-CoA_dh_1"/>
    <property type="match status" value="1"/>
</dbReference>
<dbReference type="InterPro" id="IPR046373">
    <property type="entry name" value="Acyl-CoA_Oxase/DH_mid-dom_sf"/>
</dbReference>
<evidence type="ECO:0000256" key="2">
    <source>
        <dbReference type="ARBA" id="ARBA00009347"/>
    </source>
</evidence>
<evidence type="ECO:0000256" key="3">
    <source>
        <dbReference type="ARBA" id="ARBA00022630"/>
    </source>
</evidence>
<reference evidence="10 11" key="1">
    <citation type="journal article" date="2018" name="J. Microbiol.">
        <title>Baekduia soli gen. nov., sp. nov., a novel bacterium isolated from the soil of Baekdu Mountain and proposal of a novel family name, Baekduiaceae fam. nov.</title>
        <authorList>
            <person name="An D.S."/>
            <person name="Siddiqi M.Z."/>
            <person name="Kim K.H."/>
            <person name="Yu H.S."/>
            <person name="Im W.T."/>
        </authorList>
    </citation>
    <scope>NUCLEOTIDE SEQUENCE [LARGE SCALE GENOMIC DNA]</scope>
    <source>
        <strain evidence="10 11">BR7-21</strain>
    </source>
</reference>
<proteinExistence type="inferred from homology"/>
<dbReference type="InterPro" id="IPR036250">
    <property type="entry name" value="AcylCo_DH-like_C"/>
</dbReference>
<dbReference type="EMBL" id="CP042430">
    <property type="protein sequence ID" value="QEC46939.1"/>
    <property type="molecule type" value="Genomic_DNA"/>
</dbReference>
<name>A0A5B8U1M8_9ACTN</name>
<dbReference type="InterPro" id="IPR013786">
    <property type="entry name" value="AcylCoA_DH/ox_N"/>
</dbReference>
<organism evidence="10 11">
    <name type="scientific">Baekduia soli</name>
    <dbReference type="NCBI Taxonomy" id="496014"/>
    <lineage>
        <taxon>Bacteria</taxon>
        <taxon>Bacillati</taxon>
        <taxon>Actinomycetota</taxon>
        <taxon>Thermoleophilia</taxon>
        <taxon>Solirubrobacterales</taxon>
        <taxon>Baekduiaceae</taxon>
        <taxon>Baekduia</taxon>
    </lineage>
</organism>
<dbReference type="RefSeq" id="WP_146916738.1">
    <property type="nucleotide sequence ID" value="NZ_CP042430.1"/>
</dbReference>
<dbReference type="Proteomes" id="UP000321805">
    <property type="component" value="Chromosome"/>
</dbReference>
<feature type="domain" description="Acyl-CoA dehydrogenase/oxidase N-terminal" evidence="9">
    <location>
        <begin position="6"/>
        <end position="125"/>
    </location>
</feature>
<dbReference type="PANTHER" id="PTHR43292">
    <property type="entry name" value="ACYL-COA DEHYDROGENASE"/>
    <property type="match status" value="1"/>
</dbReference>
<dbReference type="Gene3D" id="2.40.110.10">
    <property type="entry name" value="Butyryl-CoA Dehydrogenase, subunit A, domain 2"/>
    <property type="match status" value="1"/>
</dbReference>
<dbReference type="Gene3D" id="1.10.540.10">
    <property type="entry name" value="Acyl-CoA dehydrogenase/oxidase, N-terminal domain"/>
    <property type="match status" value="1"/>
</dbReference>
<dbReference type="GO" id="GO:0050660">
    <property type="term" value="F:flavin adenine dinucleotide binding"/>
    <property type="evidence" value="ECO:0007669"/>
    <property type="project" value="InterPro"/>
</dbReference>
<dbReference type="InterPro" id="IPR052161">
    <property type="entry name" value="Mycobact_Acyl-CoA_DH"/>
</dbReference>
<sequence length="407" mass="43366">MDLNDTPEQAAYRQGVRGWLEQHRAAAPETRSTRAGAEDEAYLQARRAWQGELAAGGLAGVTWPKEYGGQGLGPIEQVIVNQELGRAGVPGILDVIGIGMLGPCLIAHGTDEQKTRHLGPMLHGDEVWCQLFSEPAAGSDLAAVQTRAQVQDDGSFVLNGQKVWTTNAQFATYGLLLARTNPDVPKHKGMTMFIVPMDAPGVTIRGLRQISGEAEFNEVFFDDVRVGPENVVGGVDNGWGTALTVLMYERVTIGLGSESMGYRPDRFARALAQEPSVATDTSVRKALGEIGTELLALRFASYRALSALAKGQIPGPEAGLAKVTTVNAAIAAGDLIADVLGPDALEDDSEWAYMISFLPGLKSAGGTEQILRNTIGERVLGLPPEPRLDKGVPFNELRAQEKAAVAS</sequence>
<accession>A0A5B8U1M8</accession>